<name>A0A2V3UI55_9HYPH</name>
<keyword evidence="5" id="KW-1185">Reference proteome</keyword>
<evidence type="ECO:0000256" key="1">
    <source>
        <dbReference type="ARBA" id="ARBA00006745"/>
    </source>
</evidence>
<dbReference type="SUPFAM" id="SSF51556">
    <property type="entry name" value="Metallo-dependent hydrolases"/>
    <property type="match status" value="1"/>
</dbReference>
<dbReference type="Gene3D" id="2.30.40.10">
    <property type="entry name" value="Urease, subunit C, domain 1"/>
    <property type="match status" value="1"/>
</dbReference>
<sequence>MSKRILLKGGQVVGGPRVPADVLIENDIIAAIGPSIDAADAEIIDVAGMLVAPGFVDTHRHIWQTSIRGVAADWSLVEYIRFIRLGYATAYRPEDVWISTYAGALEALDAGITTICDFCHIMRTPEHADAGIEGLDRSGIRGQFYYGFYDVPSEPRSFLDHDARVRHARQFFDARFRARPASALVTMGVALTEFNLIPVAHTADEIAVARDFDIPLTMHMGTLSTPDSVARLAQAGLLGPRMLHVHCNASSDDELKAIADSGGALSITPETELQMGMGIPVTNRALAVGLRPTLGIDIVSDYSGDMFAQMRIALQTARAMDNQKVLDAGRMPPEIDLKVADVYDFATIDGARAIGLDTQVGSLAVGKQADIITVRQDGIHHAPRTADPLASLVLQVRPSDIDSVFVAGQARKRDGRLVGVDVAAVRERAQASSDHLAAAFAEAMQRTGQTATRATYGSELARATKGDVS</sequence>
<dbReference type="Proteomes" id="UP000248021">
    <property type="component" value="Unassembled WGS sequence"/>
</dbReference>
<dbReference type="InterPro" id="IPR050287">
    <property type="entry name" value="MTA/SAH_deaminase"/>
</dbReference>
<comment type="caution">
    <text evidence="4">The sequence shown here is derived from an EMBL/GenBank/DDBJ whole genome shotgun (WGS) entry which is preliminary data.</text>
</comment>
<dbReference type="PANTHER" id="PTHR43794:SF11">
    <property type="entry name" value="AMIDOHYDROLASE-RELATED DOMAIN-CONTAINING PROTEIN"/>
    <property type="match status" value="1"/>
</dbReference>
<gene>
    <name evidence="4" type="ORF">C7450_101742</name>
</gene>
<evidence type="ECO:0000256" key="2">
    <source>
        <dbReference type="ARBA" id="ARBA00022801"/>
    </source>
</evidence>
<evidence type="ECO:0000313" key="4">
    <source>
        <dbReference type="EMBL" id="PXW64981.1"/>
    </source>
</evidence>
<reference evidence="4 5" key="1">
    <citation type="submission" date="2018-05" db="EMBL/GenBank/DDBJ databases">
        <title>Genomic Encyclopedia of Type Strains, Phase IV (KMG-IV): sequencing the most valuable type-strain genomes for metagenomic binning, comparative biology and taxonomic classification.</title>
        <authorList>
            <person name="Goeker M."/>
        </authorList>
    </citation>
    <scope>NUCLEOTIDE SEQUENCE [LARGE SCALE GENOMIC DNA]</scope>
    <source>
        <strain evidence="4 5">DSM 6462</strain>
    </source>
</reference>
<protein>
    <submittedName>
        <fullName evidence="4">Cytosine/adenosine deaminase-related metal-dependent hydrolase</fullName>
    </submittedName>
</protein>
<evidence type="ECO:0000313" key="5">
    <source>
        <dbReference type="Proteomes" id="UP000248021"/>
    </source>
</evidence>
<dbReference type="SUPFAM" id="SSF51338">
    <property type="entry name" value="Composite domain of metallo-dependent hydrolases"/>
    <property type="match status" value="2"/>
</dbReference>
<dbReference type="InterPro" id="IPR032466">
    <property type="entry name" value="Metal_Hydrolase"/>
</dbReference>
<feature type="domain" description="Amidohydrolase-related" evidence="3">
    <location>
        <begin position="51"/>
        <end position="409"/>
    </location>
</feature>
<dbReference type="InterPro" id="IPR006680">
    <property type="entry name" value="Amidohydro-rel"/>
</dbReference>
<dbReference type="Gene3D" id="3.20.20.140">
    <property type="entry name" value="Metal-dependent hydrolases"/>
    <property type="match status" value="1"/>
</dbReference>
<keyword evidence="2 4" id="KW-0378">Hydrolase</keyword>
<dbReference type="GO" id="GO:0016810">
    <property type="term" value="F:hydrolase activity, acting on carbon-nitrogen (but not peptide) bonds"/>
    <property type="evidence" value="ECO:0007669"/>
    <property type="project" value="InterPro"/>
</dbReference>
<dbReference type="Pfam" id="PF01979">
    <property type="entry name" value="Amidohydro_1"/>
    <property type="match status" value="1"/>
</dbReference>
<dbReference type="InterPro" id="IPR011059">
    <property type="entry name" value="Metal-dep_hydrolase_composite"/>
</dbReference>
<comment type="similarity">
    <text evidence="1">Belongs to the metallo-dependent hydrolases superfamily. ATZ/TRZ family.</text>
</comment>
<accession>A0A2V3UI55</accession>
<proteinExistence type="inferred from homology"/>
<organism evidence="4 5">
    <name type="scientific">Chelatococcus asaccharovorans</name>
    <dbReference type="NCBI Taxonomy" id="28210"/>
    <lineage>
        <taxon>Bacteria</taxon>
        <taxon>Pseudomonadati</taxon>
        <taxon>Pseudomonadota</taxon>
        <taxon>Alphaproteobacteria</taxon>
        <taxon>Hyphomicrobiales</taxon>
        <taxon>Chelatococcaceae</taxon>
        <taxon>Chelatococcus</taxon>
    </lineage>
</organism>
<dbReference type="NCBIfam" id="NF006056">
    <property type="entry name" value="PRK08204.1"/>
    <property type="match status" value="1"/>
</dbReference>
<dbReference type="PANTHER" id="PTHR43794">
    <property type="entry name" value="AMINOHYDROLASE SSNA-RELATED"/>
    <property type="match status" value="1"/>
</dbReference>
<evidence type="ECO:0000259" key="3">
    <source>
        <dbReference type="Pfam" id="PF01979"/>
    </source>
</evidence>
<dbReference type="AlphaFoldDB" id="A0A2V3UI55"/>
<dbReference type="RefSeq" id="WP_170147024.1">
    <property type="nucleotide sequence ID" value="NZ_JAHBRY010000001.1"/>
</dbReference>
<dbReference type="EMBL" id="QJJK01000001">
    <property type="protein sequence ID" value="PXW64981.1"/>
    <property type="molecule type" value="Genomic_DNA"/>
</dbReference>